<protein>
    <submittedName>
        <fullName evidence="1">Molybdopterin synthase sulfur carrier subunit</fullName>
    </submittedName>
</protein>
<dbReference type="Proteomes" id="UP001157109">
    <property type="component" value="Unassembled WGS sequence"/>
</dbReference>
<reference evidence="2" key="1">
    <citation type="journal article" date="2019" name="Int. J. Syst. Evol. Microbiol.">
        <title>The Global Catalogue of Microorganisms (GCM) 10K type strain sequencing project: providing services to taxonomists for standard genome sequencing and annotation.</title>
        <authorList>
            <consortium name="The Broad Institute Genomics Platform"/>
            <consortium name="The Broad Institute Genome Sequencing Center for Infectious Disease"/>
            <person name="Wu L."/>
            <person name="Ma J."/>
        </authorList>
    </citation>
    <scope>NUCLEOTIDE SEQUENCE [LARGE SCALE GENOMIC DNA]</scope>
    <source>
        <strain evidence="2">NBRC 105830</strain>
    </source>
</reference>
<dbReference type="RefSeq" id="WP_241443954.1">
    <property type="nucleotide sequence ID" value="NZ_BSUJ01000001.1"/>
</dbReference>
<name>A0ABQ6HRG2_9MICO</name>
<sequence>MGAVRVRYWAGAQAAAEVESDELPVGTDATVASVLAQAVEHRPRLGAVLPACSVLLDGRSVPRETPVPAGVVLEVLPPFAGG</sequence>
<dbReference type="InterPro" id="IPR016155">
    <property type="entry name" value="Mopterin_synth/thiamin_S_b"/>
</dbReference>
<dbReference type="InterPro" id="IPR003749">
    <property type="entry name" value="ThiS/MoaD-like"/>
</dbReference>
<dbReference type="Gene3D" id="3.10.20.30">
    <property type="match status" value="1"/>
</dbReference>
<comment type="caution">
    <text evidence="1">The sequence shown here is derived from an EMBL/GenBank/DDBJ whole genome shotgun (WGS) entry which is preliminary data.</text>
</comment>
<dbReference type="Pfam" id="PF02597">
    <property type="entry name" value="ThiS"/>
    <property type="match status" value="1"/>
</dbReference>
<dbReference type="SUPFAM" id="SSF54285">
    <property type="entry name" value="MoaD/ThiS"/>
    <property type="match status" value="1"/>
</dbReference>
<dbReference type="InterPro" id="IPR012675">
    <property type="entry name" value="Beta-grasp_dom_sf"/>
</dbReference>
<proteinExistence type="predicted"/>
<dbReference type="EMBL" id="BSUJ01000001">
    <property type="protein sequence ID" value="GMA20795.1"/>
    <property type="molecule type" value="Genomic_DNA"/>
</dbReference>
<organism evidence="1 2">
    <name type="scientific">Arsenicicoccus piscis</name>
    <dbReference type="NCBI Taxonomy" id="673954"/>
    <lineage>
        <taxon>Bacteria</taxon>
        <taxon>Bacillati</taxon>
        <taxon>Actinomycetota</taxon>
        <taxon>Actinomycetes</taxon>
        <taxon>Micrococcales</taxon>
        <taxon>Intrasporangiaceae</taxon>
        <taxon>Arsenicicoccus</taxon>
    </lineage>
</organism>
<evidence type="ECO:0000313" key="2">
    <source>
        <dbReference type="Proteomes" id="UP001157109"/>
    </source>
</evidence>
<keyword evidence="2" id="KW-1185">Reference proteome</keyword>
<gene>
    <name evidence="1" type="ORF">GCM10025862_28160</name>
</gene>
<dbReference type="CDD" id="cd17040">
    <property type="entry name" value="Ubl_MoaD_like"/>
    <property type="match status" value="1"/>
</dbReference>
<accession>A0ABQ6HRG2</accession>
<evidence type="ECO:0000313" key="1">
    <source>
        <dbReference type="EMBL" id="GMA20795.1"/>
    </source>
</evidence>